<gene>
    <name evidence="1" type="ORF">NGB36_01990</name>
</gene>
<sequence>MAFDDVHAASPNTQEFLAILLRRADPSMVRMAVGAAPGGTLSDELSAALAAHAEAVRAPDAQRPTPGHRSDDELLRAYIESDGTSDDPAEYAAYQAAEPARRQRLHDERAEELQRHADWGLRLGALPYRRERGSDPAGTGRATLRTTLEYCVAVGYSAATVDLGR</sequence>
<evidence type="ECO:0000313" key="2">
    <source>
        <dbReference type="Proteomes" id="UP001057702"/>
    </source>
</evidence>
<comment type="caution">
    <text evidence="1">The sequence shown here is derived from an EMBL/GenBank/DDBJ whole genome shotgun (WGS) entry which is preliminary data.</text>
</comment>
<reference evidence="1" key="1">
    <citation type="submission" date="2022-06" db="EMBL/GenBank/DDBJ databases">
        <title>Draft genome sequence of Streptomyces sp. RB6PN25 isolated from peat swamp forest in Thailand.</title>
        <authorList>
            <person name="Duangmal K."/>
            <person name="Klaysubun C."/>
        </authorList>
    </citation>
    <scope>NUCLEOTIDE SEQUENCE</scope>
    <source>
        <strain evidence="1">RB6PN25</strain>
    </source>
</reference>
<keyword evidence="2" id="KW-1185">Reference proteome</keyword>
<proteinExistence type="predicted"/>
<organism evidence="1 2">
    <name type="scientific">Streptomyces humicola</name>
    <dbReference type="NCBI Taxonomy" id="2953240"/>
    <lineage>
        <taxon>Bacteria</taxon>
        <taxon>Bacillati</taxon>
        <taxon>Actinomycetota</taxon>
        <taxon>Actinomycetes</taxon>
        <taxon>Kitasatosporales</taxon>
        <taxon>Streptomycetaceae</taxon>
        <taxon>Streptomyces</taxon>
    </lineage>
</organism>
<dbReference type="RefSeq" id="WP_255918250.1">
    <property type="nucleotide sequence ID" value="NZ_JANFNG010000001.1"/>
</dbReference>
<evidence type="ECO:0000313" key="1">
    <source>
        <dbReference type="EMBL" id="MCQ4079404.1"/>
    </source>
</evidence>
<accession>A0ABT1PP03</accession>
<protein>
    <submittedName>
        <fullName evidence="1">Uncharacterized protein</fullName>
    </submittedName>
</protein>
<name>A0ABT1PP03_9ACTN</name>
<dbReference type="Proteomes" id="UP001057702">
    <property type="component" value="Unassembled WGS sequence"/>
</dbReference>
<dbReference type="EMBL" id="JANFNG010000001">
    <property type="protein sequence ID" value="MCQ4079404.1"/>
    <property type="molecule type" value="Genomic_DNA"/>
</dbReference>